<evidence type="ECO:0000313" key="1">
    <source>
        <dbReference type="EMBL" id="ABE56417.1"/>
    </source>
</evidence>
<gene>
    <name evidence="1" type="ordered locus">Sden_3141</name>
</gene>
<keyword evidence="2" id="KW-1185">Reference proteome</keyword>
<protein>
    <submittedName>
        <fullName evidence="1">Uncharacterized protein</fullName>
    </submittedName>
</protein>
<dbReference type="EMBL" id="CP000302">
    <property type="protein sequence ID" value="ABE56417.1"/>
    <property type="molecule type" value="Genomic_DNA"/>
</dbReference>
<organism evidence="1 2">
    <name type="scientific">Shewanella denitrificans (strain OS217 / ATCC BAA-1090 / DSM 15013)</name>
    <dbReference type="NCBI Taxonomy" id="318161"/>
    <lineage>
        <taxon>Bacteria</taxon>
        <taxon>Pseudomonadati</taxon>
        <taxon>Pseudomonadota</taxon>
        <taxon>Gammaproteobacteria</taxon>
        <taxon>Alteromonadales</taxon>
        <taxon>Shewanellaceae</taxon>
        <taxon>Shewanella</taxon>
    </lineage>
</organism>
<dbReference type="AlphaFoldDB" id="Q12JF9"/>
<sequence>MYEQVVKRFKSTNNLLNNKNYNWKSSRQKTVVQRVLPELANFVKVTWKKNKQKIALDVLEIAVNKLLKIEHATGEIFNVNNSKSQLFTHKLNKGGMEYIMPTGLLIPSGDNLQGSNVVRAHIMNIDKISLEENTFVFATKQKPSNKFDLGLTGVNWKEGEAVKMDFWFILNKNYLYMSENLNKEFEACYKVYNESLIKPMTNLKAIKI</sequence>
<reference evidence="1 2" key="1">
    <citation type="submission" date="2006-03" db="EMBL/GenBank/DDBJ databases">
        <title>Complete sequence of Shewanella denitrificans OS217.</title>
        <authorList>
            <consortium name="US DOE Joint Genome Institute"/>
            <person name="Copeland A."/>
            <person name="Lucas S."/>
            <person name="Lapidus A."/>
            <person name="Barry K."/>
            <person name="Detter J.C."/>
            <person name="Glavina del Rio T."/>
            <person name="Hammon N."/>
            <person name="Israni S."/>
            <person name="Dalin E."/>
            <person name="Tice H."/>
            <person name="Pitluck S."/>
            <person name="Brettin T."/>
            <person name="Bruce D."/>
            <person name="Han C."/>
            <person name="Tapia R."/>
            <person name="Gilna P."/>
            <person name="Kiss H."/>
            <person name="Schmutz J."/>
            <person name="Larimer F."/>
            <person name="Land M."/>
            <person name="Hauser L."/>
            <person name="Kyrpides N."/>
            <person name="Lykidis A."/>
            <person name="Richardson P."/>
        </authorList>
    </citation>
    <scope>NUCLEOTIDE SEQUENCE [LARGE SCALE GENOMIC DNA]</scope>
    <source>
        <strain evidence="2">OS217 / ATCC BAA-1090 / DSM 15013</strain>
    </source>
</reference>
<dbReference type="KEGG" id="sdn:Sden_3141"/>
<name>Q12JF9_SHEDO</name>
<dbReference type="RefSeq" id="WP_011497562.1">
    <property type="nucleotide sequence ID" value="NC_007954.1"/>
</dbReference>
<dbReference type="HOGENOM" id="CLU_1320164_0_0_6"/>
<proteinExistence type="predicted"/>
<dbReference type="Proteomes" id="UP000001982">
    <property type="component" value="Chromosome"/>
</dbReference>
<evidence type="ECO:0000313" key="2">
    <source>
        <dbReference type="Proteomes" id="UP000001982"/>
    </source>
</evidence>
<accession>Q12JF9</accession>
<dbReference type="STRING" id="318161.Sden_3141"/>